<dbReference type="InterPro" id="IPR013766">
    <property type="entry name" value="Thioredoxin_domain"/>
</dbReference>
<evidence type="ECO:0000256" key="2">
    <source>
        <dbReference type="ARBA" id="ARBA00022748"/>
    </source>
</evidence>
<dbReference type="PANTHER" id="PTHR42852:SF6">
    <property type="entry name" value="THIOL:DISULFIDE INTERCHANGE PROTEIN DSBE"/>
    <property type="match status" value="1"/>
</dbReference>
<dbReference type="AlphaFoldDB" id="A0A6L3ZL59"/>
<comment type="subcellular location">
    <subcellularLocation>
        <location evidence="1">Cell envelope</location>
    </subcellularLocation>
</comment>
<name>A0A6L3ZL59_9FLAO</name>
<sequence>MGDSTVVVDTLDLSGSHFSADIPANGEDGIYNVMFAGNVNFRFAASPNDTLKFDINITPTFLHYTVEGNEYSKLLQEQQVLMGNTISVLDSLDGINKMYRDSVNFEEVRMGLNQVYQSTMINHRQALIDMVNDDSTNLTNIFVIYHQVGNSPVLNPSTDIDIFYRIDNGVFSRYPDHPIAKTYHNSIQKFRENVARQRAAQQARMSIQEGALAPSITLKDPFGEERALKDLRGKVVLIDFWASWCMPCRQNNPHLVSMYNKYKNKGFDIYSVSLDGLPNQRGLPREDWRNAIQQDGLIWPNHVSDLKGWDSEVVTSYGIEGIPFTVLIDREGYILGTNLRGEALEQKLEIYLGN</sequence>
<accession>A0A6L3ZL59</accession>
<dbReference type="InterPro" id="IPR000866">
    <property type="entry name" value="AhpC/TSA"/>
</dbReference>
<dbReference type="PANTHER" id="PTHR42852">
    <property type="entry name" value="THIOL:DISULFIDE INTERCHANGE PROTEIN DSBE"/>
    <property type="match status" value="1"/>
</dbReference>
<dbReference type="EMBL" id="WBVQ01000001">
    <property type="protein sequence ID" value="KAB2818215.1"/>
    <property type="molecule type" value="Genomic_DNA"/>
</dbReference>
<dbReference type="CDD" id="cd02966">
    <property type="entry name" value="TlpA_like_family"/>
    <property type="match status" value="1"/>
</dbReference>
<dbReference type="Gene3D" id="3.40.30.10">
    <property type="entry name" value="Glutaredoxin"/>
    <property type="match status" value="1"/>
</dbReference>
<dbReference type="Pfam" id="PF00578">
    <property type="entry name" value="AhpC-TSA"/>
    <property type="match status" value="1"/>
</dbReference>
<dbReference type="GO" id="GO:0017004">
    <property type="term" value="P:cytochrome complex assembly"/>
    <property type="evidence" value="ECO:0007669"/>
    <property type="project" value="UniProtKB-KW"/>
</dbReference>
<dbReference type="InterPro" id="IPR050553">
    <property type="entry name" value="Thioredoxin_ResA/DsbE_sf"/>
</dbReference>
<keyword evidence="7" id="KW-1185">Reference proteome</keyword>
<evidence type="ECO:0000256" key="4">
    <source>
        <dbReference type="ARBA" id="ARBA00023284"/>
    </source>
</evidence>
<dbReference type="SUPFAM" id="SSF52833">
    <property type="entry name" value="Thioredoxin-like"/>
    <property type="match status" value="1"/>
</dbReference>
<dbReference type="Proteomes" id="UP000484164">
    <property type="component" value="Unassembled WGS sequence"/>
</dbReference>
<dbReference type="OrthoDB" id="1069091at2"/>
<dbReference type="InterPro" id="IPR036249">
    <property type="entry name" value="Thioredoxin-like_sf"/>
</dbReference>
<evidence type="ECO:0000313" key="7">
    <source>
        <dbReference type="Proteomes" id="UP000484164"/>
    </source>
</evidence>
<dbReference type="PROSITE" id="PS51352">
    <property type="entry name" value="THIOREDOXIN_2"/>
    <property type="match status" value="1"/>
</dbReference>
<keyword evidence="2" id="KW-0201">Cytochrome c-type biogenesis</keyword>
<feature type="domain" description="Thioredoxin" evidence="5">
    <location>
        <begin position="207"/>
        <end position="354"/>
    </location>
</feature>
<comment type="caution">
    <text evidence="6">The sequence shown here is derived from an EMBL/GenBank/DDBJ whole genome shotgun (WGS) entry which is preliminary data.</text>
</comment>
<proteinExistence type="predicted"/>
<evidence type="ECO:0000259" key="5">
    <source>
        <dbReference type="PROSITE" id="PS51352"/>
    </source>
</evidence>
<keyword evidence="3" id="KW-1015">Disulfide bond</keyword>
<evidence type="ECO:0000256" key="1">
    <source>
        <dbReference type="ARBA" id="ARBA00004196"/>
    </source>
</evidence>
<evidence type="ECO:0000256" key="3">
    <source>
        <dbReference type="ARBA" id="ARBA00023157"/>
    </source>
</evidence>
<dbReference type="GO" id="GO:0016209">
    <property type="term" value="F:antioxidant activity"/>
    <property type="evidence" value="ECO:0007669"/>
    <property type="project" value="InterPro"/>
</dbReference>
<evidence type="ECO:0000313" key="6">
    <source>
        <dbReference type="EMBL" id="KAB2818215.1"/>
    </source>
</evidence>
<dbReference type="GO" id="GO:0030313">
    <property type="term" value="C:cell envelope"/>
    <property type="evidence" value="ECO:0007669"/>
    <property type="project" value="UniProtKB-SubCell"/>
</dbReference>
<gene>
    <name evidence="6" type="ORF">F8C82_02425</name>
</gene>
<keyword evidence="4" id="KW-0676">Redox-active center</keyword>
<reference evidence="6 7" key="1">
    <citation type="submission" date="2019-10" db="EMBL/GenBank/DDBJ databases">
        <title>Genome sequence of Phaeocystidibacter marisrubri JCM30614 (type strain).</title>
        <authorList>
            <person name="Bowman J.P."/>
        </authorList>
    </citation>
    <scope>NUCLEOTIDE SEQUENCE [LARGE SCALE GENOMIC DNA]</scope>
    <source>
        <strain evidence="6 7">JCM 30614</strain>
    </source>
</reference>
<protein>
    <submittedName>
        <fullName evidence="6">TlpA family protein disulfide reductase</fullName>
    </submittedName>
</protein>
<organism evidence="6 7">
    <name type="scientific">Phaeocystidibacter marisrubri</name>
    <dbReference type="NCBI Taxonomy" id="1577780"/>
    <lineage>
        <taxon>Bacteria</taxon>
        <taxon>Pseudomonadati</taxon>
        <taxon>Bacteroidota</taxon>
        <taxon>Flavobacteriia</taxon>
        <taxon>Flavobacteriales</taxon>
        <taxon>Phaeocystidibacteraceae</taxon>
        <taxon>Phaeocystidibacter</taxon>
    </lineage>
</organism>
<dbReference type="GO" id="GO:0016491">
    <property type="term" value="F:oxidoreductase activity"/>
    <property type="evidence" value="ECO:0007669"/>
    <property type="project" value="InterPro"/>
</dbReference>